<dbReference type="EMBL" id="CP003257">
    <property type="protein sequence ID" value="AEX85577.1"/>
    <property type="molecule type" value="Genomic_DNA"/>
</dbReference>
<gene>
    <name evidence="1" type="ordered locus">Marpi_1167</name>
</gene>
<dbReference type="Proteomes" id="UP000007161">
    <property type="component" value="Chromosome"/>
</dbReference>
<protein>
    <submittedName>
        <fullName evidence="1">Uncharacterized protein</fullName>
    </submittedName>
</protein>
<evidence type="ECO:0000313" key="2">
    <source>
        <dbReference type="Proteomes" id="UP000007161"/>
    </source>
</evidence>
<reference evidence="2" key="2">
    <citation type="submission" date="2012-01" db="EMBL/GenBank/DDBJ databases">
        <title>Complete sequence of chromosome of Marinitoga piezophila KA3.</title>
        <authorList>
            <person name="Lucas S."/>
            <person name="Han J."/>
            <person name="Lapidus A."/>
            <person name="Cheng J.-F."/>
            <person name="Goodwin L."/>
            <person name="Pitluck S."/>
            <person name="Peters L."/>
            <person name="Mikhailova N."/>
            <person name="Teshima H."/>
            <person name="Detter J.C."/>
            <person name="Han C."/>
            <person name="Tapia R."/>
            <person name="Land M."/>
            <person name="Hauser L."/>
            <person name="Kyrpides N."/>
            <person name="Ivanova N."/>
            <person name="Pagani I."/>
            <person name="Jebbar M."/>
            <person name="Vannier P."/>
            <person name="Oger P."/>
            <person name="Cario A."/>
            <person name="Bartlett D."/>
            <person name="Noll K.M."/>
            <person name="Woyke T."/>
        </authorList>
    </citation>
    <scope>NUCLEOTIDE SEQUENCE [LARGE SCALE GENOMIC DNA]</scope>
    <source>
        <strain evidence="2">DSM 14283 / JCM 11233 / KA3</strain>
    </source>
</reference>
<accession>H2J893</accession>
<dbReference type="AlphaFoldDB" id="H2J893"/>
<proteinExistence type="predicted"/>
<evidence type="ECO:0000313" key="1">
    <source>
        <dbReference type="EMBL" id="AEX85577.1"/>
    </source>
</evidence>
<name>H2J893_MARPK</name>
<dbReference type="HOGENOM" id="CLU_818364_0_0_0"/>
<organism evidence="1 2">
    <name type="scientific">Marinitoga piezophila (strain DSM 14283 / JCM 11233 / KA3)</name>
    <dbReference type="NCBI Taxonomy" id="443254"/>
    <lineage>
        <taxon>Bacteria</taxon>
        <taxon>Thermotogati</taxon>
        <taxon>Thermotogota</taxon>
        <taxon>Thermotogae</taxon>
        <taxon>Petrotogales</taxon>
        <taxon>Petrotogaceae</taxon>
        <taxon>Marinitoga</taxon>
    </lineage>
</organism>
<reference evidence="1 2" key="1">
    <citation type="journal article" date="2012" name="J. Bacteriol.">
        <title>Complete Genome Sequence of the Thermophilic, Piezophilic, Heterotrophic Bacterium Marinitoga piezophila KA3.</title>
        <authorList>
            <person name="Lucas S."/>
            <person name="Han J."/>
            <person name="Lapidus A."/>
            <person name="Cheng J.F."/>
            <person name="Goodwin L.A."/>
            <person name="Pitluck S."/>
            <person name="Peters L."/>
            <person name="Mikhailova N."/>
            <person name="Teshima H."/>
            <person name="Detter J.C."/>
            <person name="Han C."/>
            <person name="Tapia R."/>
            <person name="Land M."/>
            <person name="Hauser L."/>
            <person name="Kyrpides N.C."/>
            <person name="Ivanova N."/>
            <person name="Pagani I."/>
            <person name="Vannier P."/>
            <person name="Oger P."/>
            <person name="Bartlett D.H."/>
            <person name="Noll K.M."/>
            <person name="Woyke T."/>
            <person name="Jebbar M."/>
        </authorList>
    </citation>
    <scope>NUCLEOTIDE SEQUENCE [LARGE SCALE GENOMIC DNA]</scope>
    <source>
        <strain evidence="2">DSM 14283 / JCM 11233 / KA3</strain>
    </source>
</reference>
<keyword evidence="2" id="KW-1185">Reference proteome</keyword>
<dbReference type="KEGG" id="mpz:Marpi_1167"/>
<sequence length="339" mass="40453">MIINTNNDFQEEKFFKELRSMNAFYTMLKKLTSFLENKGIKYFLAYEPKFSKINPDAALKIKEKGKYILFPIEYKDSGNIENIFKNEQLNGYFSISYEKLKSAGIRITKNVEEWELLLIIRSGNLSFEEIKNKINDIVEENENFGVFKLNYKYNNPLIKLEIFNESKYEVINEFFDKKNKFFYTPMCYFNFKMGFDAYKKENASIFFSLLVGYLFKLSWWNENKEFNIVDVLEENRSPSWEIIKASYQSGKFLRFIDKQVDEILVKSKYLKRCEEKAIKVGDIDILLNSYKINPEKNLNNPRTQKALIKTITKKLDKSYFERNYVDQLPLFQIKNSQNI</sequence>